<dbReference type="GO" id="GO:0006302">
    <property type="term" value="P:double-strand break repair"/>
    <property type="evidence" value="ECO:0007669"/>
    <property type="project" value="InterPro"/>
</dbReference>
<dbReference type="PANTHER" id="PTHR30580:SF0">
    <property type="entry name" value="PRIMOSOMAL PROTEIN N"/>
    <property type="match status" value="1"/>
</dbReference>
<comment type="cofactor">
    <cofactor evidence="8">
        <name>Zn(2+)</name>
        <dbReference type="ChEBI" id="CHEBI:29105"/>
    </cofactor>
    <text evidence="8">Binds 2 zinc ions per subunit.</text>
</comment>
<dbReference type="InterPro" id="IPR041222">
    <property type="entry name" value="PriA_3primeBD"/>
</dbReference>
<feature type="binding site" evidence="8">
    <location>
        <position position="440"/>
    </location>
    <ligand>
        <name>Zn(2+)</name>
        <dbReference type="ChEBI" id="CHEBI:29105"/>
        <label>1</label>
    </ligand>
</feature>
<sequence>MSTSPRTPAPELSVARVLPLLGLAHLDRLFDYRISTKQDADAQPGVRVRVRFAGRLVDALLIERVDTPEHDGELKFLERVISPEQVYPPQLQKLVDSLAKRYAGVRSDIIRSAIPSRHARAENTPASEALSWEELGEVAEPDLSPWAAYTHGQSFVDAVLAGSPARAAWQIAPGEHWAGAIAALATKVVLDGGGALVVVPDQRDVEVLEQAFREHVSAKQLTILHAGLGPQARYRRYLNILHGQGRLVVGTRSAAFAPVKNLKLCVLLHDGDDNLVDPRAPYPHAREVLTTRSAQEHCALILGGHHRTAETQLLVESGWAHDLIAPREVIRARSPWIRAVADSDFELERDPRARSARLPLIAFEALRGGLEKELPVLIQVPRKGYVPTLACGVCRTPARCRHCNGPMGLPSTVEQHPQEAHLPTCRWCGRPDTQYRCHACGSFKLRAVVLGAERTAEEIGRAFPQVPVHMSGGNRIIDYLEQAPQIVVATPGAEPIIQDGGHYGAAVMVDTWATLGRQDLRATEDTLGKWASAATMVRHDGEVVVVAEASLAVVQALITWDMRGAAARELSQRAEVQLPPTVHMAAIDGATAALDTLLEVVELPKDAEVLGPVDLPPGTTLPGEYDEKRYGPPQRLLIRTPLGPRNELGEALGQAQVARFGRRGRTQGAGGDLPLRIQVDPVRVG</sequence>
<dbReference type="GO" id="GO:0008270">
    <property type="term" value="F:zinc ion binding"/>
    <property type="evidence" value="ECO:0007669"/>
    <property type="project" value="UniProtKB-UniRule"/>
</dbReference>
<comment type="function">
    <text evidence="8">Initiates the restart of stalled replication forks, which reloads the replicative helicase on sites other than the origin of replication. Recognizes and binds to abandoned replication forks and remodels them to uncover a helicase loading site. Promotes assembly of the primosome at these replication forks.</text>
</comment>
<evidence type="ECO:0000256" key="7">
    <source>
        <dbReference type="ARBA" id="ARBA00023125"/>
    </source>
</evidence>
<dbReference type="STRING" id="185761.SAMN05660282_01547"/>
<dbReference type="Gene3D" id="3.40.1440.60">
    <property type="entry name" value="PriA, 3(prime) DNA-binding domain"/>
    <property type="match status" value="1"/>
</dbReference>
<dbReference type="GO" id="GO:0003677">
    <property type="term" value="F:DNA binding"/>
    <property type="evidence" value="ECO:0007669"/>
    <property type="project" value="UniProtKB-UniRule"/>
</dbReference>
<keyword evidence="2 8" id="KW-0235">DNA replication</keyword>
<reference evidence="11 12" key="1">
    <citation type="submission" date="2016-10" db="EMBL/GenBank/DDBJ databases">
        <authorList>
            <person name="de Groot N.N."/>
        </authorList>
    </citation>
    <scope>NUCLEOTIDE SEQUENCE [LARGE SCALE GENOMIC DNA]</scope>
    <source>
        <strain>J11</strain>
        <strain evidence="12">PG 39</strain>
    </source>
</reference>
<feature type="binding site" evidence="8">
    <location>
        <position position="400"/>
    </location>
    <ligand>
        <name>Zn(2+)</name>
        <dbReference type="ChEBI" id="CHEBI:29105"/>
        <label>2</label>
    </ligand>
</feature>
<dbReference type="GO" id="GO:0006270">
    <property type="term" value="P:DNA replication initiation"/>
    <property type="evidence" value="ECO:0007669"/>
    <property type="project" value="TreeGrafter"/>
</dbReference>
<evidence type="ECO:0000256" key="8">
    <source>
        <dbReference type="HAMAP-Rule" id="MF_00983"/>
    </source>
</evidence>
<proteinExistence type="inferred from homology"/>
<feature type="binding site" evidence="8">
    <location>
        <position position="425"/>
    </location>
    <ligand>
        <name>Zn(2+)</name>
        <dbReference type="ChEBI" id="CHEBI:29105"/>
        <label>2</label>
    </ligand>
</feature>
<organism evidence="11 12">
    <name type="scientific">Corynebacterium spheniscorum</name>
    <dbReference type="NCBI Taxonomy" id="185761"/>
    <lineage>
        <taxon>Bacteria</taxon>
        <taxon>Bacillati</taxon>
        <taxon>Actinomycetota</taxon>
        <taxon>Actinomycetes</taxon>
        <taxon>Mycobacteriales</taxon>
        <taxon>Corynebacteriaceae</taxon>
        <taxon>Corynebacterium</taxon>
    </lineage>
</organism>
<keyword evidence="5 8" id="KW-0862">Zinc</keyword>
<evidence type="ECO:0000256" key="2">
    <source>
        <dbReference type="ARBA" id="ARBA00022705"/>
    </source>
</evidence>
<protein>
    <recommendedName>
        <fullName evidence="8">Probable replication restart protein PriA</fullName>
    </recommendedName>
    <alternativeName>
        <fullName evidence="8">Putative ATP-dependent DNA helicase PriA</fullName>
    </alternativeName>
</protein>
<feature type="binding site" evidence="8">
    <location>
        <position position="403"/>
    </location>
    <ligand>
        <name>Zn(2+)</name>
        <dbReference type="ChEBI" id="CHEBI:29105"/>
        <label>2</label>
    </ligand>
</feature>
<dbReference type="InterPro" id="IPR005259">
    <property type="entry name" value="PriA"/>
</dbReference>
<evidence type="ECO:0000256" key="9">
    <source>
        <dbReference type="SAM" id="MobiDB-lite"/>
    </source>
</evidence>
<feature type="domain" description="Primosomal protein N' 3' DNA-binding" evidence="10">
    <location>
        <begin position="24"/>
        <end position="115"/>
    </location>
</feature>
<evidence type="ECO:0000313" key="11">
    <source>
        <dbReference type="EMBL" id="SFG66112.1"/>
    </source>
</evidence>
<dbReference type="AlphaFoldDB" id="A0A1I2TMH3"/>
<keyword evidence="11" id="KW-0378">Hydrolase</keyword>
<dbReference type="RefSeq" id="WP_092286111.1">
    <property type="nucleotide sequence ID" value="NZ_FOPJ01000009.1"/>
</dbReference>
<feature type="binding site" evidence="8">
    <location>
        <position position="394"/>
    </location>
    <ligand>
        <name>Zn(2+)</name>
        <dbReference type="ChEBI" id="CHEBI:29105"/>
        <label>1</label>
    </ligand>
</feature>
<dbReference type="SUPFAM" id="SSF52540">
    <property type="entry name" value="P-loop containing nucleoside triphosphate hydrolases"/>
    <property type="match status" value="1"/>
</dbReference>
<evidence type="ECO:0000313" key="12">
    <source>
        <dbReference type="Proteomes" id="UP000199065"/>
    </source>
</evidence>
<keyword evidence="12" id="KW-1185">Reference proteome</keyword>
<dbReference type="GO" id="GO:0006269">
    <property type="term" value="P:DNA replication, synthesis of primer"/>
    <property type="evidence" value="ECO:0007669"/>
    <property type="project" value="UniProtKB-KW"/>
</dbReference>
<gene>
    <name evidence="8" type="primary">priA</name>
    <name evidence="11" type="ORF">SAMN05660282_01547</name>
</gene>
<feature type="binding site" evidence="8">
    <location>
        <position position="428"/>
    </location>
    <ligand>
        <name>Zn(2+)</name>
        <dbReference type="ChEBI" id="CHEBI:29105"/>
        <label>2</label>
    </ligand>
</feature>
<dbReference type="Gene3D" id="3.40.50.300">
    <property type="entry name" value="P-loop containing nucleotide triphosphate hydrolases"/>
    <property type="match status" value="1"/>
</dbReference>
<dbReference type="EMBL" id="FOPJ01000009">
    <property type="protein sequence ID" value="SFG66112.1"/>
    <property type="molecule type" value="Genomic_DNA"/>
</dbReference>
<dbReference type="GO" id="GO:0006310">
    <property type="term" value="P:DNA recombination"/>
    <property type="evidence" value="ECO:0007669"/>
    <property type="project" value="InterPro"/>
</dbReference>
<keyword evidence="6 8" id="KW-0067">ATP-binding</keyword>
<dbReference type="InterPro" id="IPR042115">
    <property type="entry name" value="PriA_3primeBD_sf"/>
</dbReference>
<evidence type="ECO:0000256" key="1">
    <source>
        <dbReference type="ARBA" id="ARBA00022515"/>
    </source>
</evidence>
<dbReference type="HAMAP" id="MF_00983">
    <property type="entry name" value="PriA"/>
    <property type="match status" value="1"/>
</dbReference>
<feature type="region of interest" description="Disordered" evidence="9">
    <location>
        <begin position="611"/>
        <end position="630"/>
    </location>
</feature>
<dbReference type="OrthoDB" id="3177118at2"/>
<accession>A0A1I2TMH3</accession>
<evidence type="ECO:0000256" key="6">
    <source>
        <dbReference type="ARBA" id="ARBA00022840"/>
    </source>
</evidence>
<comment type="caution">
    <text evidence="8">As this protein does not have any detectable helicase domains, it probably does not have helicase activity.</text>
</comment>
<comment type="subunit">
    <text evidence="8">Component of the replication restart primosome.</text>
</comment>
<evidence type="ECO:0000256" key="5">
    <source>
        <dbReference type="ARBA" id="ARBA00022833"/>
    </source>
</evidence>
<evidence type="ECO:0000259" key="10">
    <source>
        <dbReference type="Pfam" id="PF17764"/>
    </source>
</evidence>
<keyword evidence="3 8" id="KW-0479">Metal-binding</keyword>
<keyword evidence="7 8" id="KW-0238">DNA-binding</keyword>
<dbReference type="InterPro" id="IPR027417">
    <property type="entry name" value="P-loop_NTPase"/>
</dbReference>
<dbReference type="GO" id="GO:1990077">
    <property type="term" value="C:primosome complex"/>
    <property type="evidence" value="ECO:0007669"/>
    <property type="project" value="UniProtKB-UniRule"/>
</dbReference>
<keyword evidence="4 8" id="KW-0547">Nucleotide-binding</keyword>
<dbReference type="GO" id="GO:0005524">
    <property type="term" value="F:ATP binding"/>
    <property type="evidence" value="ECO:0007669"/>
    <property type="project" value="UniProtKB-UniRule"/>
</dbReference>
<feature type="binding site" evidence="8">
    <location>
        <position position="437"/>
    </location>
    <ligand>
        <name>Zn(2+)</name>
        <dbReference type="ChEBI" id="CHEBI:29105"/>
        <label>1</label>
    </ligand>
</feature>
<evidence type="ECO:0000256" key="3">
    <source>
        <dbReference type="ARBA" id="ARBA00022723"/>
    </source>
</evidence>
<dbReference type="PANTHER" id="PTHR30580">
    <property type="entry name" value="PRIMOSOMAL PROTEIN N"/>
    <property type="match status" value="1"/>
</dbReference>
<name>A0A1I2TMH3_9CORY</name>
<dbReference type="Pfam" id="PF17764">
    <property type="entry name" value="PriA_3primeBD"/>
    <property type="match status" value="1"/>
</dbReference>
<evidence type="ECO:0000256" key="4">
    <source>
        <dbReference type="ARBA" id="ARBA00022741"/>
    </source>
</evidence>
<feature type="binding site" evidence="8">
    <location>
        <position position="391"/>
    </location>
    <ligand>
        <name>Zn(2+)</name>
        <dbReference type="ChEBI" id="CHEBI:29105"/>
        <label>1</label>
    </ligand>
</feature>
<keyword evidence="1 8" id="KW-0639">Primosome</keyword>
<keyword evidence="11" id="KW-0347">Helicase</keyword>
<comment type="similarity">
    <text evidence="8">Belongs to the helicase family. PriA subfamily.</text>
</comment>
<dbReference type="Proteomes" id="UP000199065">
    <property type="component" value="Unassembled WGS sequence"/>
</dbReference>
<dbReference type="NCBIfam" id="NF011455">
    <property type="entry name" value="PRK14873.1-5"/>
    <property type="match status" value="1"/>
</dbReference>
<dbReference type="GO" id="GO:0043138">
    <property type="term" value="F:3'-5' DNA helicase activity"/>
    <property type="evidence" value="ECO:0007669"/>
    <property type="project" value="TreeGrafter"/>
</dbReference>